<evidence type="ECO:0000313" key="8">
    <source>
        <dbReference type="EMBL" id="OGC23189.1"/>
    </source>
</evidence>
<proteinExistence type="inferred from homology"/>
<keyword evidence="4 6" id="KW-0699">rRNA-binding</keyword>
<dbReference type="GO" id="GO:0022625">
    <property type="term" value="C:cytosolic large ribosomal subunit"/>
    <property type="evidence" value="ECO:0007669"/>
    <property type="project" value="UniProtKB-UniRule"/>
</dbReference>
<dbReference type="InterPro" id="IPR036789">
    <property type="entry name" value="Ribosomal_uL6-like_a/b-dom_sf"/>
</dbReference>
<protein>
    <recommendedName>
        <fullName evidence="4">Large ribosomal subunit protein uL6</fullName>
    </recommendedName>
</protein>
<name>A0A1F4SRY8_UNCSA</name>
<comment type="similarity">
    <text evidence="1 4 5">Belongs to the universal ribosomal protein uL6 family.</text>
</comment>
<evidence type="ECO:0000256" key="3">
    <source>
        <dbReference type="ARBA" id="ARBA00023274"/>
    </source>
</evidence>
<dbReference type="Pfam" id="PF00347">
    <property type="entry name" value="Ribosomal_L6"/>
    <property type="match status" value="2"/>
</dbReference>
<organism evidence="8 9">
    <name type="scientific">candidate division WOR-1 bacterium RIFOXYB2_FULL_37_13</name>
    <dbReference type="NCBI Taxonomy" id="1802579"/>
    <lineage>
        <taxon>Bacteria</taxon>
        <taxon>Bacillati</taxon>
        <taxon>Saganbacteria</taxon>
    </lineage>
</organism>
<feature type="domain" description="Large ribosomal subunit protein uL6 alpha-beta" evidence="7">
    <location>
        <begin position="14"/>
        <end position="82"/>
    </location>
</feature>
<evidence type="ECO:0000256" key="4">
    <source>
        <dbReference type="HAMAP-Rule" id="MF_01365"/>
    </source>
</evidence>
<dbReference type="Gene3D" id="3.90.930.12">
    <property type="entry name" value="Ribosomal protein L6, alpha-beta domain"/>
    <property type="match status" value="2"/>
</dbReference>
<evidence type="ECO:0000256" key="5">
    <source>
        <dbReference type="RuleBase" id="RU003869"/>
    </source>
</evidence>
<evidence type="ECO:0000259" key="7">
    <source>
        <dbReference type="Pfam" id="PF00347"/>
    </source>
</evidence>
<evidence type="ECO:0000256" key="2">
    <source>
        <dbReference type="ARBA" id="ARBA00022980"/>
    </source>
</evidence>
<dbReference type="PIRSF" id="PIRSF002162">
    <property type="entry name" value="Ribosomal_L6"/>
    <property type="match status" value="1"/>
</dbReference>
<dbReference type="GO" id="GO:0002181">
    <property type="term" value="P:cytoplasmic translation"/>
    <property type="evidence" value="ECO:0007669"/>
    <property type="project" value="TreeGrafter"/>
</dbReference>
<dbReference type="PRINTS" id="PR00059">
    <property type="entry name" value="RIBOSOMALL6"/>
</dbReference>
<sequence length="183" mass="19702">MSRVGKSPLKMTKDIKVEIKNGKIIVSGTKGTLSMEIPETLEIKIEGDLLTVSREKDNKRIRALNGFLCAHIANMFKGVSEGFEKDLELNGVGYRAALQGNKLVLSLGYSHPVEVDPPNGISFKVEGQTKVKVLGIDKQLVGQVAADIRAVRKVEPYKGKGVKYAGEVVRRKAGKAAKTGAGA</sequence>
<dbReference type="Proteomes" id="UP000178417">
    <property type="component" value="Unassembled WGS sequence"/>
</dbReference>
<dbReference type="AlphaFoldDB" id="A0A1F4SRY8"/>
<dbReference type="InterPro" id="IPR019906">
    <property type="entry name" value="Ribosomal_uL6_bac-type"/>
</dbReference>
<evidence type="ECO:0000313" key="9">
    <source>
        <dbReference type="Proteomes" id="UP000178417"/>
    </source>
</evidence>
<evidence type="ECO:0000256" key="1">
    <source>
        <dbReference type="ARBA" id="ARBA00009356"/>
    </source>
</evidence>
<dbReference type="GO" id="GO:0019843">
    <property type="term" value="F:rRNA binding"/>
    <property type="evidence" value="ECO:0007669"/>
    <property type="project" value="UniProtKB-UniRule"/>
</dbReference>
<gene>
    <name evidence="4" type="primary">rplF</name>
    <name evidence="8" type="ORF">A2310_06220</name>
</gene>
<dbReference type="HAMAP" id="MF_01365_B">
    <property type="entry name" value="Ribosomal_uL6_B"/>
    <property type="match status" value="1"/>
</dbReference>
<keyword evidence="3 4" id="KW-0687">Ribonucleoprotein</keyword>
<reference evidence="8 9" key="1">
    <citation type="journal article" date="2016" name="Nat. Commun.">
        <title>Thousands of microbial genomes shed light on interconnected biogeochemical processes in an aquifer system.</title>
        <authorList>
            <person name="Anantharaman K."/>
            <person name="Brown C.T."/>
            <person name="Hug L.A."/>
            <person name="Sharon I."/>
            <person name="Castelle C.J."/>
            <person name="Probst A.J."/>
            <person name="Thomas B.C."/>
            <person name="Singh A."/>
            <person name="Wilkins M.J."/>
            <person name="Karaoz U."/>
            <person name="Brodie E.L."/>
            <person name="Williams K.H."/>
            <person name="Hubbard S.S."/>
            <person name="Banfield J.F."/>
        </authorList>
    </citation>
    <scope>NUCLEOTIDE SEQUENCE [LARGE SCALE GENOMIC DNA]</scope>
</reference>
<dbReference type="SUPFAM" id="SSF56053">
    <property type="entry name" value="Ribosomal protein L6"/>
    <property type="match status" value="2"/>
</dbReference>
<keyword evidence="2 4" id="KW-0689">Ribosomal protein</keyword>
<dbReference type="InterPro" id="IPR000702">
    <property type="entry name" value="Ribosomal_uL6-like"/>
</dbReference>
<dbReference type="PANTHER" id="PTHR11655:SF14">
    <property type="entry name" value="LARGE RIBOSOMAL SUBUNIT PROTEIN UL6M"/>
    <property type="match status" value="1"/>
</dbReference>
<comment type="subunit">
    <text evidence="4">Part of the 50S ribosomal subunit.</text>
</comment>
<dbReference type="NCBIfam" id="TIGR03654">
    <property type="entry name" value="L6_bact"/>
    <property type="match status" value="1"/>
</dbReference>
<accession>A0A1F4SRY8</accession>
<dbReference type="PANTHER" id="PTHR11655">
    <property type="entry name" value="60S/50S RIBOSOMAL PROTEIN L6/L9"/>
    <property type="match status" value="1"/>
</dbReference>
<comment type="caution">
    <text evidence="8">The sequence shown here is derived from an EMBL/GenBank/DDBJ whole genome shotgun (WGS) entry which is preliminary data.</text>
</comment>
<dbReference type="GO" id="GO:0003735">
    <property type="term" value="F:structural constituent of ribosome"/>
    <property type="evidence" value="ECO:0007669"/>
    <property type="project" value="UniProtKB-UniRule"/>
</dbReference>
<dbReference type="EMBL" id="MEUB01000020">
    <property type="protein sequence ID" value="OGC23189.1"/>
    <property type="molecule type" value="Genomic_DNA"/>
</dbReference>
<dbReference type="STRING" id="1802579.A2310_06220"/>
<keyword evidence="4 6" id="KW-0694">RNA-binding</keyword>
<dbReference type="InterPro" id="IPR020040">
    <property type="entry name" value="Ribosomal_uL6_a/b-dom"/>
</dbReference>
<feature type="domain" description="Large ribosomal subunit protein uL6 alpha-beta" evidence="7">
    <location>
        <begin position="91"/>
        <end position="164"/>
    </location>
</feature>
<evidence type="ECO:0000256" key="6">
    <source>
        <dbReference type="RuleBase" id="RU003870"/>
    </source>
</evidence>
<comment type="function">
    <text evidence="4 6">This protein binds to the 23S rRNA, and is important in its secondary structure. It is located near the subunit interface in the base of the L7/L12 stalk, and near the tRNA binding site of the peptidyltransferase center.</text>
</comment>
<dbReference type="FunFam" id="3.90.930.12:FF:000001">
    <property type="entry name" value="50S ribosomal protein L6"/>
    <property type="match status" value="1"/>
</dbReference>